<sequence>MRYKVRFTALMAAALLWVSAGFAQAQQSDWIPQGMETLAAHASFHTDFTFDKSMLDLANNFTGDEQVRQVVAKLRGISVHSFRYPAPGLYNPGALDAVRAQYRDRGWKHMVTAQSHAAEEHPGRTDLWIRLANGNVEGMVLMVANPTNVDLVAVDGALSPLDLLHLRGHFGIPRFSGDRFEDDK</sequence>
<dbReference type="AlphaFoldDB" id="A0A372IPS3"/>
<keyword evidence="3" id="KW-1185">Reference proteome</keyword>
<protein>
    <submittedName>
        <fullName evidence="2">DUF4252 domain-containing protein</fullName>
    </submittedName>
</protein>
<evidence type="ECO:0000313" key="2">
    <source>
        <dbReference type="EMBL" id="RFU16947.1"/>
    </source>
</evidence>
<evidence type="ECO:0000256" key="1">
    <source>
        <dbReference type="SAM" id="SignalP"/>
    </source>
</evidence>
<dbReference type="InterPro" id="IPR025348">
    <property type="entry name" value="DUF4252"/>
</dbReference>
<proteinExistence type="predicted"/>
<name>A0A372IPS3_9BACT</name>
<dbReference type="EMBL" id="QVQT01000003">
    <property type="protein sequence ID" value="RFU16947.1"/>
    <property type="molecule type" value="Genomic_DNA"/>
</dbReference>
<evidence type="ECO:0000313" key="3">
    <source>
        <dbReference type="Proteomes" id="UP000264702"/>
    </source>
</evidence>
<reference evidence="2 3" key="1">
    <citation type="submission" date="2018-08" db="EMBL/GenBank/DDBJ databases">
        <title>Acidipila sp. 4G-K13, an acidobacterium isolated from forest soil.</title>
        <authorList>
            <person name="Gao Z.-H."/>
            <person name="Qiu L.-H."/>
        </authorList>
    </citation>
    <scope>NUCLEOTIDE SEQUENCE [LARGE SCALE GENOMIC DNA]</scope>
    <source>
        <strain evidence="2 3">4G-K13</strain>
    </source>
</reference>
<comment type="caution">
    <text evidence="2">The sequence shown here is derived from an EMBL/GenBank/DDBJ whole genome shotgun (WGS) entry which is preliminary data.</text>
</comment>
<keyword evidence="1" id="KW-0732">Signal</keyword>
<accession>A0A372IPS3</accession>
<dbReference type="RefSeq" id="WP_117299116.1">
    <property type="nucleotide sequence ID" value="NZ_QVQT02000003.1"/>
</dbReference>
<feature type="chain" id="PRO_5016588470" evidence="1">
    <location>
        <begin position="26"/>
        <end position="184"/>
    </location>
</feature>
<organism evidence="2 3">
    <name type="scientific">Paracidobacterium acidisoli</name>
    <dbReference type="NCBI Taxonomy" id="2303751"/>
    <lineage>
        <taxon>Bacteria</taxon>
        <taxon>Pseudomonadati</taxon>
        <taxon>Acidobacteriota</taxon>
        <taxon>Terriglobia</taxon>
        <taxon>Terriglobales</taxon>
        <taxon>Acidobacteriaceae</taxon>
        <taxon>Paracidobacterium</taxon>
    </lineage>
</organism>
<feature type="signal peptide" evidence="1">
    <location>
        <begin position="1"/>
        <end position="25"/>
    </location>
</feature>
<dbReference type="OrthoDB" id="117939at2"/>
<dbReference type="Pfam" id="PF14060">
    <property type="entry name" value="DUF4252"/>
    <property type="match status" value="1"/>
</dbReference>
<dbReference type="Proteomes" id="UP000264702">
    <property type="component" value="Unassembled WGS sequence"/>
</dbReference>
<gene>
    <name evidence="2" type="ORF">D0Y96_09485</name>
</gene>